<proteinExistence type="predicted"/>
<keyword evidence="3" id="KW-1185">Reference proteome</keyword>
<protein>
    <submittedName>
        <fullName evidence="2">Uncharacterized protein</fullName>
    </submittedName>
</protein>
<feature type="transmembrane region" description="Helical" evidence="1">
    <location>
        <begin position="70"/>
        <end position="92"/>
    </location>
</feature>
<dbReference type="EMBL" id="MOEC01000013">
    <property type="protein sequence ID" value="OIS92837.1"/>
    <property type="molecule type" value="Genomic_DNA"/>
</dbReference>
<accession>A0A1J6HIL3</accession>
<comment type="caution">
    <text evidence="2">The sequence shown here is derived from an EMBL/GenBank/DDBJ whole genome shotgun (WGS) entry which is preliminary data.</text>
</comment>
<keyword evidence="1" id="KW-0472">Membrane</keyword>
<dbReference type="AlphaFoldDB" id="A0A1J6HIL3"/>
<sequence>MLAFVPARPREMIERLGGDVGIVGLMESVRQQVFPSRLHESVLLGIVLRRAAIAFSYVKQAASTGFRSAFALLWFGVKPFNLKVAGLVLMCLNTLQLRLRRRVPVGMKLVFRRR</sequence>
<organism evidence="2 3">
    <name type="scientific">Brucella cytisi</name>
    <dbReference type="NCBI Taxonomy" id="407152"/>
    <lineage>
        <taxon>Bacteria</taxon>
        <taxon>Pseudomonadati</taxon>
        <taxon>Pseudomonadota</taxon>
        <taxon>Alphaproteobacteria</taxon>
        <taxon>Hyphomicrobiales</taxon>
        <taxon>Brucellaceae</taxon>
        <taxon>Brucella/Ochrobactrum group</taxon>
        <taxon>Brucella</taxon>
    </lineage>
</organism>
<reference evidence="2 3" key="1">
    <citation type="submission" date="2016-10" db="EMBL/GenBank/DDBJ databases">
        <title>The Draft Genome Sequence of the Potato Rhizosphere Bacteria Ochrobactrum sp. IPA7.2.</title>
        <authorList>
            <person name="Gogoleva N.E."/>
            <person name="Khlopko Y.A."/>
            <person name="Burygin G.L."/>
            <person name="Plotnikov A.O."/>
        </authorList>
    </citation>
    <scope>NUCLEOTIDE SEQUENCE [LARGE SCALE GENOMIC DNA]</scope>
    <source>
        <strain evidence="2 3">IPA7.2</strain>
    </source>
</reference>
<keyword evidence="1" id="KW-0812">Transmembrane</keyword>
<evidence type="ECO:0000313" key="3">
    <source>
        <dbReference type="Proteomes" id="UP000182985"/>
    </source>
</evidence>
<gene>
    <name evidence="2" type="ORF">BLA27_14185</name>
</gene>
<evidence type="ECO:0000313" key="2">
    <source>
        <dbReference type="EMBL" id="OIS92837.1"/>
    </source>
</evidence>
<name>A0A1J6HIL3_9HYPH</name>
<evidence type="ECO:0000256" key="1">
    <source>
        <dbReference type="SAM" id="Phobius"/>
    </source>
</evidence>
<dbReference type="Proteomes" id="UP000182985">
    <property type="component" value="Unassembled WGS sequence"/>
</dbReference>
<keyword evidence="1" id="KW-1133">Transmembrane helix</keyword>